<dbReference type="AlphaFoldDB" id="A0A7J9D1J8"/>
<feature type="compositionally biased region" description="Low complexity" evidence="1">
    <location>
        <begin position="157"/>
        <end position="166"/>
    </location>
</feature>
<dbReference type="EMBL" id="JABEZY010261650">
    <property type="protein sequence ID" value="MBA0754414.1"/>
    <property type="molecule type" value="Genomic_DNA"/>
</dbReference>
<feature type="compositionally biased region" description="Basic and acidic residues" evidence="1">
    <location>
        <begin position="139"/>
        <end position="155"/>
    </location>
</feature>
<evidence type="ECO:0000313" key="3">
    <source>
        <dbReference type="Proteomes" id="UP000593579"/>
    </source>
</evidence>
<proteinExistence type="predicted"/>
<accession>A0A7J9D1J8</accession>
<feature type="region of interest" description="Disordered" evidence="1">
    <location>
        <begin position="139"/>
        <end position="174"/>
    </location>
</feature>
<organism evidence="2 3">
    <name type="scientific">Gossypium gossypioides</name>
    <name type="common">Mexican cotton</name>
    <name type="synonym">Selera gossypioides</name>
    <dbReference type="NCBI Taxonomy" id="34282"/>
    <lineage>
        <taxon>Eukaryota</taxon>
        <taxon>Viridiplantae</taxon>
        <taxon>Streptophyta</taxon>
        <taxon>Embryophyta</taxon>
        <taxon>Tracheophyta</taxon>
        <taxon>Spermatophyta</taxon>
        <taxon>Magnoliopsida</taxon>
        <taxon>eudicotyledons</taxon>
        <taxon>Gunneridae</taxon>
        <taxon>Pentapetalae</taxon>
        <taxon>rosids</taxon>
        <taxon>malvids</taxon>
        <taxon>Malvales</taxon>
        <taxon>Malvaceae</taxon>
        <taxon>Malvoideae</taxon>
        <taxon>Gossypium</taxon>
    </lineage>
</organism>
<reference evidence="2 3" key="1">
    <citation type="journal article" date="2019" name="Genome Biol. Evol.">
        <title>Insights into the evolution of the New World diploid cottons (Gossypium, subgenus Houzingenia) based on genome sequencing.</title>
        <authorList>
            <person name="Grover C.E."/>
            <person name="Arick M.A. 2nd"/>
            <person name="Thrash A."/>
            <person name="Conover J.L."/>
            <person name="Sanders W.S."/>
            <person name="Peterson D.G."/>
            <person name="Frelichowski J.E."/>
            <person name="Scheffler J.A."/>
            <person name="Scheffler B.E."/>
            <person name="Wendel J.F."/>
        </authorList>
    </citation>
    <scope>NUCLEOTIDE SEQUENCE [LARGE SCALE GENOMIC DNA]</scope>
    <source>
        <strain evidence="2">5</strain>
        <tissue evidence="2">Leaf</tissue>
    </source>
</reference>
<sequence length="338" mass="38479">MAKTINLNIRIEELKGELALCRVAMGKRVSSASLNCEDVLKLKKFVGTRSTCDVDNFLWMMENYFRAKCIIDDAVKVNTASMFLIDITLLWWQDRLKPWVRQEVEQKCVQEQLEAMTVAESVIKLGLGKDKLEYSKSEERGVYEKDHKEDDDGKGNGDNSGNGKPQVGKKKPNKKRDKLKCFLCDCPHMLKKCPKKFTLFKKKKSVVKALRLGSYARGVKTKEAKSKKKLLKCFLCHGSKKSVIEWDGGADKEPKKLCSSKGKVKAKRVKRSKKKRVKCFLCRGPHELRNCPKQSKSIVVKEKTTSEFVESSEGLPHKEDVSLSSNLREKVVMKTVKL</sequence>
<comment type="caution">
    <text evidence="2">The sequence shown here is derived from an EMBL/GenBank/DDBJ whole genome shotgun (WGS) entry which is preliminary data.</text>
</comment>
<evidence type="ECO:0000313" key="2">
    <source>
        <dbReference type="EMBL" id="MBA0754414.1"/>
    </source>
</evidence>
<name>A0A7J9D1J8_GOSGO</name>
<dbReference type="Proteomes" id="UP000593579">
    <property type="component" value="Unassembled WGS sequence"/>
</dbReference>
<evidence type="ECO:0000256" key="1">
    <source>
        <dbReference type="SAM" id="MobiDB-lite"/>
    </source>
</evidence>
<keyword evidence="3" id="KW-1185">Reference proteome</keyword>
<gene>
    <name evidence="2" type="ORF">Gogos_022202</name>
</gene>
<dbReference type="OrthoDB" id="1000367at2759"/>
<protein>
    <submittedName>
        <fullName evidence="2">Uncharacterized protein</fullName>
    </submittedName>
</protein>